<evidence type="ECO:0000256" key="3">
    <source>
        <dbReference type="ARBA" id="ARBA00010596"/>
    </source>
</evidence>
<dbReference type="GO" id="GO:0005778">
    <property type="term" value="C:peroxisomal membrane"/>
    <property type="evidence" value="ECO:0007669"/>
    <property type="project" value="UniProtKB-SubCell"/>
</dbReference>
<dbReference type="GO" id="GO:0015297">
    <property type="term" value="F:antiporter activity"/>
    <property type="evidence" value="ECO:0007669"/>
    <property type="project" value="UniProtKB-KW"/>
</dbReference>
<dbReference type="InterPro" id="IPR045900">
    <property type="entry name" value="Peroxisomal_Ade_carrier"/>
</dbReference>
<evidence type="ECO:0000313" key="15">
    <source>
        <dbReference type="EMBL" id="KAF2307225.1"/>
    </source>
</evidence>
<evidence type="ECO:0000259" key="14">
    <source>
        <dbReference type="Pfam" id="PF04893"/>
    </source>
</evidence>
<feature type="transmembrane region" description="Helical" evidence="13">
    <location>
        <begin position="495"/>
        <end position="523"/>
    </location>
</feature>
<keyword evidence="9 11" id="KW-0472">Membrane</keyword>
<feature type="region of interest" description="Disordered" evidence="12">
    <location>
        <begin position="347"/>
        <end position="410"/>
    </location>
</feature>
<keyword evidence="6 11" id="KW-0812">Transmembrane</keyword>
<evidence type="ECO:0000256" key="9">
    <source>
        <dbReference type="ARBA" id="ARBA00023136"/>
    </source>
</evidence>
<dbReference type="FunFam" id="1.50.40.10:FF:000044">
    <property type="entry name" value="Peroxisomal adenine nucleotide carrier 1"/>
    <property type="match status" value="1"/>
</dbReference>
<dbReference type="AlphaFoldDB" id="A0A6A6M3N0"/>
<keyword evidence="8 13" id="KW-1133">Transmembrane helix</keyword>
<evidence type="ECO:0000256" key="12">
    <source>
        <dbReference type="SAM" id="MobiDB-lite"/>
    </source>
</evidence>
<keyword evidence="5" id="KW-0050">Antiport</keyword>
<feature type="repeat" description="Solcar" evidence="11">
    <location>
        <begin position="202"/>
        <end position="297"/>
    </location>
</feature>
<dbReference type="InterPro" id="IPR006977">
    <property type="entry name" value="Yip1_dom"/>
</dbReference>
<protein>
    <recommendedName>
        <fullName evidence="14">Yip1 domain-containing protein</fullName>
    </recommendedName>
</protein>
<evidence type="ECO:0000256" key="6">
    <source>
        <dbReference type="ARBA" id="ARBA00022692"/>
    </source>
</evidence>
<feature type="repeat" description="Solcar" evidence="11">
    <location>
        <begin position="5"/>
        <end position="94"/>
    </location>
</feature>
<comment type="similarity">
    <text evidence="2">Belongs to the mitochondrial carrier (TC 2.A.29) family.</text>
</comment>
<reference evidence="15 16" key="1">
    <citation type="journal article" date="2020" name="Mol. Plant">
        <title>The Chromosome-Based Rubber Tree Genome Provides New Insights into Spurge Genome Evolution and Rubber Biosynthesis.</title>
        <authorList>
            <person name="Liu J."/>
            <person name="Shi C."/>
            <person name="Shi C.C."/>
            <person name="Li W."/>
            <person name="Zhang Q.J."/>
            <person name="Zhang Y."/>
            <person name="Li K."/>
            <person name="Lu H.F."/>
            <person name="Shi C."/>
            <person name="Zhu S.T."/>
            <person name="Xiao Z.Y."/>
            <person name="Nan H."/>
            <person name="Yue Y."/>
            <person name="Zhu X.G."/>
            <person name="Wu Y."/>
            <person name="Hong X.N."/>
            <person name="Fan G.Y."/>
            <person name="Tong Y."/>
            <person name="Zhang D."/>
            <person name="Mao C.L."/>
            <person name="Liu Y.L."/>
            <person name="Hao S.J."/>
            <person name="Liu W.Q."/>
            <person name="Lv M.Q."/>
            <person name="Zhang H.B."/>
            <person name="Liu Y."/>
            <person name="Hu-Tang G.R."/>
            <person name="Wang J.P."/>
            <person name="Wang J.H."/>
            <person name="Sun Y.H."/>
            <person name="Ni S.B."/>
            <person name="Chen W.B."/>
            <person name="Zhang X.C."/>
            <person name="Jiao Y.N."/>
            <person name="Eichler E.E."/>
            <person name="Li G.H."/>
            <person name="Liu X."/>
            <person name="Gao L.Z."/>
        </authorList>
    </citation>
    <scope>NUCLEOTIDE SEQUENCE [LARGE SCALE GENOMIC DNA]</scope>
    <source>
        <strain evidence="16">cv. GT1</strain>
        <tissue evidence="15">Leaf</tissue>
    </source>
</reference>
<dbReference type="InterPro" id="IPR018108">
    <property type="entry name" value="MCP_transmembrane"/>
</dbReference>
<dbReference type="GO" id="GO:0015217">
    <property type="term" value="F:ADP transmembrane transporter activity"/>
    <property type="evidence" value="ECO:0007669"/>
    <property type="project" value="InterPro"/>
</dbReference>
<comment type="similarity">
    <text evidence="3">Belongs to the YIP1 family.</text>
</comment>
<dbReference type="GO" id="GO:0007031">
    <property type="term" value="P:peroxisome organization"/>
    <property type="evidence" value="ECO:0007669"/>
    <property type="project" value="TreeGrafter"/>
</dbReference>
<dbReference type="Pfam" id="PF00153">
    <property type="entry name" value="Mito_carr"/>
    <property type="match status" value="3"/>
</dbReference>
<dbReference type="PANTHER" id="PTHR46650">
    <property type="entry name" value="PEROXISOMAL ADENINE NUCLEOTIDE TRANSPORTER 1"/>
    <property type="match status" value="1"/>
</dbReference>
<feature type="transmembrane region" description="Helical" evidence="13">
    <location>
        <begin position="556"/>
        <end position="576"/>
    </location>
</feature>
<keyword evidence="16" id="KW-1185">Reference proteome</keyword>
<gene>
    <name evidence="15" type="ORF">GH714_025573</name>
</gene>
<evidence type="ECO:0000256" key="7">
    <source>
        <dbReference type="ARBA" id="ARBA00022737"/>
    </source>
</evidence>
<dbReference type="SUPFAM" id="SSF103506">
    <property type="entry name" value="Mitochondrial carrier"/>
    <property type="match status" value="1"/>
</dbReference>
<dbReference type="GO" id="GO:0005347">
    <property type="term" value="F:ATP transmembrane transporter activity"/>
    <property type="evidence" value="ECO:0007669"/>
    <property type="project" value="InterPro"/>
</dbReference>
<dbReference type="PROSITE" id="PS50920">
    <property type="entry name" value="SOLCAR"/>
    <property type="match status" value="3"/>
</dbReference>
<keyword evidence="4" id="KW-0813">Transport</keyword>
<dbReference type="PANTHER" id="PTHR46650:SF4">
    <property type="entry name" value="PEROXISOMAL ADENINE NUCLEOTIDE CARRIER 1"/>
    <property type="match status" value="1"/>
</dbReference>
<feature type="transmembrane region" description="Helical" evidence="13">
    <location>
        <begin position="458"/>
        <end position="483"/>
    </location>
</feature>
<dbReference type="Proteomes" id="UP000467840">
    <property type="component" value="Chromosome 9"/>
</dbReference>
<evidence type="ECO:0000256" key="2">
    <source>
        <dbReference type="ARBA" id="ARBA00006375"/>
    </source>
</evidence>
<dbReference type="InterPro" id="IPR023395">
    <property type="entry name" value="MCP_dom_sf"/>
</dbReference>
<feature type="transmembrane region" description="Helical" evidence="13">
    <location>
        <begin position="588"/>
        <end position="609"/>
    </location>
</feature>
<evidence type="ECO:0000256" key="11">
    <source>
        <dbReference type="PROSITE-ProRule" id="PRU00282"/>
    </source>
</evidence>
<comment type="caution">
    <text evidence="15">The sequence shown here is derived from an EMBL/GenBank/DDBJ whole genome shotgun (WGS) entry which is preliminary data.</text>
</comment>
<keyword evidence="7" id="KW-0677">Repeat</keyword>
<evidence type="ECO:0000256" key="10">
    <source>
        <dbReference type="ARBA" id="ARBA00023140"/>
    </source>
</evidence>
<dbReference type="Gene3D" id="1.50.40.10">
    <property type="entry name" value="Mitochondrial carrier domain"/>
    <property type="match status" value="1"/>
</dbReference>
<keyword evidence="10" id="KW-0576">Peroxisome</keyword>
<accession>A0A6A6M3N0</accession>
<feature type="transmembrane region" description="Helical" evidence="13">
    <location>
        <begin position="529"/>
        <end position="549"/>
    </location>
</feature>
<proteinExistence type="inferred from homology"/>
<feature type="repeat" description="Solcar" evidence="11">
    <location>
        <begin position="104"/>
        <end position="184"/>
    </location>
</feature>
<sequence length="614" mass="67446">MGVDLESLSEATSGAIGSLLSTMILYPLDTCKTKYQAEVRAHGQRKYRHLSDVLWEALSNGQILSLYQGLGTKNLQSFISQFVYFYGYSYFKRLYLGKSGFKRIGTKANLIIAAAAGACTAVVTQPLDTASSRMQTSAFGKSKGLWQTLTEGTWSDAFDGLGISLLLTSNPAIQYTVFDQLKQRHLKGKENAADKGSSVEALSALSAFVLGAISKSAATFITYPAIRCKVMIQAADSNDDGSKKGEPKSRKTVPAVVRVIWRREGLLGFFKGLQAQILKTVLSSALLLMIKEKISRSTWVLMLAIRRYLLLTRGRLKTPKLAGQCPASAERIRSLVKMMSGNYTSIDNQKVSGSVPSVPDPGLSGKFSDSNLQTFPPPNAHGKISGGSHPPRDADDTFSKPSSGSDEPQQSGWLRTFTIAAYKPYFDIDTTDVLERIKDSLFPFRGTFSEKTAGNPDLYGPFWICTTLIFVAASIGTFVTYIAHKLQKKEWDYDINLVTWSAGVFYGYVTIVPLGLYVILKYFSAPSGLVQLFCLYGYSLFIFIPALCLSIIPLEIFRWVIAGVGGFMSASFVALNLRAHIMSAGERWFLIVAIFLLQLALSVILKLYLFTVTV</sequence>
<evidence type="ECO:0000256" key="8">
    <source>
        <dbReference type="ARBA" id="ARBA00022989"/>
    </source>
</evidence>
<evidence type="ECO:0000256" key="4">
    <source>
        <dbReference type="ARBA" id="ARBA00022448"/>
    </source>
</evidence>
<organism evidence="15 16">
    <name type="scientific">Hevea brasiliensis</name>
    <name type="common">Para rubber tree</name>
    <name type="synonym">Siphonia brasiliensis</name>
    <dbReference type="NCBI Taxonomy" id="3981"/>
    <lineage>
        <taxon>Eukaryota</taxon>
        <taxon>Viridiplantae</taxon>
        <taxon>Streptophyta</taxon>
        <taxon>Embryophyta</taxon>
        <taxon>Tracheophyta</taxon>
        <taxon>Spermatophyta</taxon>
        <taxon>Magnoliopsida</taxon>
        <taxon>eudicotyledons</taxon>
        <taxon>Gunneridae</taxon>
        <taxon>Pentapetalae</taxon>
        <taxon>rosids</taxon>
        <taxon>fabids</taxon>
        <taxon>Malpighiales</taxon>
        <taxon>Euphorbiaceae</taxon>
        <taxon>Crotonoideae</taxon>
        <taxon>Micrandreae</taxon>
        <taxon>Hevea</taxon>
    </lineage>
</organism>
<evidence type="ECO:0000256" key="1">
    <source>
        <dbReference type="ARBA" id="ARBA00004585"/>
    </source>
</evidence>
<feature type="compositionally biased region" description="Polar residues" evidence="12">
    <location>
        <begin position="399"/>
        <end position="410"/>
    </location>
</feature>
<name>A0A6A6M3N0_HEVBR</name>
<evidence type="ECO:0000256" key="5">
    <source>
        <dbReference type="ARBA" id="ARBA00022449"/>
    </source>
</evidence>
<dbReference type="EMBL" id="JAAGAX010000008">
    <property type="protein sequence ID" value="KAF2307225.1"/>
    <property type="molecule type" value="Genomic_DNA"/>
</dbReference>
<evidence type="ECO:0000313" key="16">
    <source>
        <dbReference type="Proteomes" id="UP000467840"/>
    </source>
</evidence>
<comment type="subcellular location">
    <subcellularLocation>
        <location evidence="1">Peroxisome membrane</location>
        <topology evidence="1">Multi-pass membrane protein</topology>
    </subcellularLocation>
</comment>
<evidence type="ECO:0000256" key="13">
    <source>
        <dbReference type="SAM" id="Phobius"/>
    </source>
</evidence>
<feature type="domain" description="Yip1" evidence="14">
    <location>
        <begin position="445"/>
        <end position="602"/>
    </location>
</feature>
<dbReference type="GO" id="GO:0006635">
    <property type="term" value="P:fatty acid beta-oxidation"/>
    <property type="evidence" value="ECO:0007669"/>
    <property type="project" value="InterPro"/>
</dbReference>
<dbReference type="Pfam" id="PF04893">
    <property type="entry name" value="Yip1"/>
    <property type="match status" value="1"/>
</dbReference>